<evidence type="ECO:0000313" key="2">
    <source>
        <dbReference type="EMBL" id="MBE8589836.1"/>
    </source>
</evidence>
<dbReference type="Gene3D" id="2.60.40.1890">
    <property type="entry name" value="PCu(A)C copper chaperone"/>
    <property type="match status" value="1"/>
</dbReference>
<name>A0ABR9SN11_9PSED</name>
<sequence length="162" mass="17521">MKSQSYKKSLIKPLGQIVVLFSLLGMAWQASAQTKIEDAWIRATVPGQQSTGAFLKVTSSTDSKLVNVQSPAAKMVQIHRTTMQNEVMHMDPVDSVALPAGKTIVFDPSGYHVMFIGLSAQVKEGDKVPLTLTVEDATGKKESVKLDVDARALNASDSDDMK</sequence>
<keyword evidence="1" id="KW-0732">Signal</keyword>
<gene>
    <name evidence="2" type="ORF">IQK56_02240</name>
</gene>
<feature type="signal peptide" evidence="1">
    <location>
        <begin position="1"/>
        <end position="32"/>
    </location>
</feature>
<comment type="caution">
    <text evidence="2">The sequence shown here is derived from an EMBL/GenBank/DDBJ whole genome shotgun (WGS) entry which is preliminary data.</text>
</comment>
<evidence type="ECO:0000256" key="1">
    <source>
        <dbReference type="SAM" id="SignalP"/>
    </source>
</evidence>
<dbReference type="SUPFAM" id="SSF110087">
    <property type="entry name" value="DR1885-like metal-binding protein"/>
    <property type="match status" value="1"/>
</dbReference>
<dbReference type="Pfam" id="PF04314">
    <property type="entry name" value="PCuAC"/>
    <property type="match status" value="1"/>
</dbReference>
<dbReference type="InterPro" id="IPR036182">
    <property type="entry name" value="PCuAC_sf"/>
</dbReference>
<dbReference type="Proteomes" id="UP000613075">
    <property type="component" value="Unassembled WGS sequence"/>
</dbReference>
<organism evidence="2 3">
    <name type="scientific">Pseudomonas cyclaminis</name>
    <dbReference type="NCBI Taxonomy" id="2781239"/>
    <lineage>
        <taxon>Bacteria</taxon>
        <taxon>Pseudomonadati</taxon>
        <taxon>Pseudomonadota</taxon>
        <taxon>Gammaproteobacteria</taxon>
        <taxon>Pseudomonadales</taxon>
        <taxon>Pseudomonadaceae</taxon>
        <taxon>Pseudomonas</taxon>
    </lineage>
</organism>
<feature type="chain" id="PRO_5045086601" evidence="1">
    <location>
        <begin position="33"/>
        <end position="162"/>
    </location>
</feature>
<reference evidence="2 3" key="1">
    <citation type="submission" date="2020-10" db="EMBL/GenBank/DDBJ databases">
        <title>The draft genomes of Cyclamen pathogen Pseudomonas sp.</title>
        <authorList>
            <person name="Fujikawa T."/>
            <person name="Sawada H."/>
        </authorList>
    </citation>
    <scope>NUCLEOTIDE SEQUENCE [LARGE SCALE GENOMIC DNA]</scope>
    <source>
        <strain evidence="2 3">MAFF 301449</strain>
    </source>
</reference>
<dbReference type="RefSeq" id="WP_024777165.1">
    <property type="nucleotide sequence ID" value="NZ_JADDUM010000019.1"/>
</dbReference>
<dbReference type="EMBL" id="JADDUM010000019">
    <property type="protein sequence ID" value="MBE8589836.1"/>
    <property type="molecule type" value="Genomic_DNA"/>
</dbReference>
<protein>
    <submittedName>
        <fullName evidence="2">Copper chaperone PCu(A)C</fullName>
    </submittedName>
</protein>
<keyword evidence="3" id="KW-1185">Reference proteome</keyword>
<proteinExistence type="predicted"/>
<dbReference type="PANTHER" id="PTHR36302:SF1">
    <property type="entry name" value="COPPER CHAPERONE PCU(A)C"/>
    <property type="match status" value="1"/>
</dbReference>
<accession>A0ABR9SN11</accession>
<dbReference type="PANTHER" id="PTHR36302">
    <property type="entry name" value="BLR7088 PROTEIN"/>
    <property type="match status" value="1"/>
</dbReference>
<dbReference type="InterPro" id="IPR058248">
    <property type="entry name" value="Lxx211020-like"/>
</dbReference>
<evidence type="ECO:0000313" key="3">
    <source>
        <dbReference type="Proteomes" id="UP000613075"/>
    </source>
</evidence>
<dbReference type="InterPro" id="IPR007410">
    <property type="entry name" value="LpqE-like"/>
</dbReference>